<evidence type="ECO:0000313" key="3">
    <source>
        <dbReference type="Proteomes" id="UP000427906"/>
    </source>
</evidence>
<dbReference type="InterPro" id="IPR014710">
    <property type="entry name" value="RmlC-like_jellyroll"/>
</dbReference>
<dbReference type="Pfam" id="PF00027">
    <property type="entry name" value="cNMP_binding"/>
    <property type="match status" value="1"/>
</dbReference>
<dbReference type="Gene3D" id="2.60.120.10">
    <property type="entry name" value="Jelly Rolls"/>
    <property type="match status" value="1"/>
</dbReference>
<feature type="domain" description="Cyclic nucleotide-binding" evidence="1">
    <location>
        <begin position="26"/>
        <end position="135"/>
    </location>
</feature>
<dbReference type="InterPro" id="IPR000595">
    <property type="entry name" value="cNMP-bd_dom"/>
</dbReference>
<protein>
    <recommendedName>
        <fullName evidence="1">Cyclic nucleotide-binding domain-containing protein</fullName>
    </recommendedName>
</protein>
<keyword evidence="3" id="KW-1185">Reference proteome</keyword>
<organism evidence="2 3">
    <name type="scientific">Desulfosarcina alkanivorans</name>
    <dbReference type="NCBI Taxonomy" id="571177"/>
    <lineage>
        <taxon>Bacteria</taxon>
        <taxon>Pseudomonadati</taxon>
        <taxon>Thermodesulfobacteriota</taxon>
        <taxon>Desulfobacteria</taxon>
        <taxon>Desulfobacterales</taxon>
        <taxon>Desulfosarcinaceae</taxon>
        <taxon>Desulfosarcina</taxon>
    </lineage>
</organism>
<dbReference type="SUPFAM" id="SSF51206">
    <property type="entry name" value="cAMP-binding domain-like"/>
    <property type="match status" value="1"/>
</dbReference>
<dbReference type="EMBL" id="AP021874">
    <property type="protein sequence ID" value="BBO72211.1"/>
    <property type="molecule type" value="Genomic_DNA"/>
</dbReference>
<gene>
    <name evidence="2" type="ORF">DSCA_61410</name>
</gene>
<dbReference type="SMART" id="SM00100">
    <property type="entry name" value="cNMP"/>
    <property type="match status" value="1"/>
</dbReference>
<proteinExistence type="predicted"/>
<evidence type="ECO:0000259" key="1">
    <source>
        <dbReference type="PROSITE" id="PS50042"/>
    </source>
</evidence>
<accession>A0A5K7YYI6</accession>
<dbReference type="AlphaFoldDB" id="A0A5K7YYI6"/>
<dbReference type="GO" id="GO:0003700">
    <property type="term" value="F:DNA-binding transcription factor activity"/>
    <property type="evidence" value="ECO:0007669"/>
    <property type="project" value="TreeGrafter"/>
</dbReference>
<dbReference type="InterPro" id="IPR018490">
    <property type="entry name" value="cNMP-bd_dom_sf"/>
</dbReference>
<dbReference type="RefSeq" id="WP_167528016.1">
    <property type="nucleotide sequence ID" value="NZ_AP021874.1"/>
</dbReference>
<dbReference type="KEGG" id="dalk:DSCA_61410"/>
<dbReference type="GO" id="GO:0005829">
    <property type="term" value="C:cytosol"/>
    <property type="evidence" value="ECO:0007669"/>
    <property type="project" value="TreeGrafter"/>
</dbReference>
<sequence length="166" mass="18633">MLEKQLAPASPDPEKELVDFIINLPLFEFLEKEDLFEVAVRMNFVDLDPGEVLFREWDRADFVCFIESGELDVTKKTGPDSSEVMATLRRGRSIGEMSIINNFPRSSTVVARSRVRLAVFPRSAFEDILEKKADIGISILKGLATLLSINLKKASNRLADNMLPMG</sequence>
<name>A0A5K7YYI6_9BACT</name>
<dbReference type="InterPro" id="IPR050397">
    <property type="entry name" value="Env_Response_Regulators"/>
</dbReference>
<reference evidence="2 3" key="1">
    <citation type="submission" date="2019-11" db="EMBL/GenBank/DDBJ databases">
        <title>Comparative genomics of hydrocarbon-degrading Desulfosarcina strains.</title>
        <authorList>
            <person name="Watanabe M."/>
            <person name="Kojima H."/>
            <person name="Fukui M."/>
        </authorList>
    </citation>
    <scope>NUCLEOTIDE SEQUENCE [LARGE SCALE GENOMIC DNA]</scope>
    <source>
        <strain evidence="2 3">PL12</strain>
    </source>
</reference>
<dbReference type="PANTHER" id="PTHR24567">
    <property type="entry name" value="CRP FAMILY TRANSCRIPTIONAL REGULATORY PROTEIN"/>
    <property type="match status" value="1"/>
</dbReference>
<dbReference type="Proteomes" id="UP000427906">
    <property type="component" value="Chromosome"/>
</dbReference>
<dbReference type="PROSITE" id="PS50042">
    <property type="entry name" value="CNMP_BINDING_3"/>
    <property type="match status" value="1"/>
</dbReference>
<evidence type="ECO:0000313" key="2">
    <source>
        <dbReference type="EMBL" id="BBO72211.1"/>
    </source>
</evidence>
<dbReference type="PANTHER" id="PTHR24567:SF74">
    <property type="entry name" value="HTH-TYPE TRANSCRIPTIONAL REGULATOR ARCR"/>
    <property type="match status" value="1"/>
</dbReference>
<dbReference type="CDD" id="cd00038">
    <property type="entry name" value="CAP_ED"/>
    <property type="match status" value="1"/>
</dbReference>